<evidence type="ECO:0008006" key="3">
    <source>
        <dbReference type="Google" id="ProtNLM"/>
    </source>
</evidence>
<dbReference type="Pfam" id="PF10994">
    <property type="entry name" value="DUF2817"/>
    <property type="match status" value="1"/>
</dbReference>
<dbReference type="STRING" id="1549855.AY555_07330"/>
<sequence>MVNQLQAELNPLPAFLAAFPANYEEARRNFCLAAEGERLSVDSRRHALTGPFGELLACDVVWAGPRAARRVLVLISATHGVDGFCGSAIQTDWLSGGGPGHLPDSCAVMLIHAINPWGFAWLRQVTEDGINLNRNFIDFSSALPDDTAYSTVADDVVPASLDAKILAQADDHLKAFIESKTGGVAEHLLASGQYSHPEGLFYGGSGPSWSRIVLESLVRDYDLAGRASLCIVDVRSGCGPFGYGGLSSAHSPESRAARMARLWFGASVSELLSVSTPHPARYGLSDYFWHPVVGERGCMLGLEFGTWPWAEVFAALRADHGLYRTSRTLSWHDPGTRVVKAAMRRAFYPDTPDWQEMVMTRGRQVIRQALVGLSEMGI</sequence>
<dbReference type="Proteomes" id="UP000076066">
    <property type="component" value="Chromosome"/>
</dbReference>
<dbReference type="RefSeq" id="WP_066136768.1">
    <property type="nucleotide sequence ID" value="NZ_CP014525.1"/>
</dbReference>
<dbReference type="Gene3D" id="3.40.630.10">
    <property type="entry name" value="Zn peptidases"/>
    <property type="match status" value="1"/>
</dbReference>
<dbReference type="KEGG" id="hjo:AY555_07330"/>
<dbReference type="EMBL" id="CP014525">
    <property type="protein sequence ID" value="AMW35623.1"/>
    <property type="molecule type" value="Genomic_DNA"/>
</dbReference>
<dbReference type="InterPro" id="IPR021259">
    <property type="entry name" value="DUF2817"/>
</dbReference>
<name>A0A143DH25_9PROT</name>
<dbReference type="CDD" id="cd06233">
    <property type="entry name" value="M14-like"/>
    <property type="match status" value="1"/>
</dbReference>
<reference evidence="1 2" key="1">
    <citation type="submission" date="2016-02" db="EMBL/GenBank/DDBJ databases">
        <title>Complete Genome of H5569, the type strain of the newly described species Haematospirillium jordaniae.</title>
        <authorList>
            <person name="Nicholson A.C."/>
            <person name="Humrighouse B.W."/>
            <person name="Loparov V."/>
            <person name="McQuiston J.R."/>
        </authorList>
    </citation>
    <scope>NUCLEOTIDE SEQUENCE [LARGE SCALE GENOMIC DNA]</scope>
    <source>
        <strain evidence="1 2">H5569</strain>
    </source>
</reference>
<dbReference type="AlphaFoldDB" id="A0A143DH25"/>
<accession>A0A143DH25</accession>
<organism evidence="1 2">
    <name type="scientific">Haematospirillum jordaniae</name>
    <dbReference type="NCBI Taxonomy" id="1549855"/>
    <lineage>
        <taxon>Bacteria</taxon>
        <taxon>Pseudomonadati</taxon>
        <taxon>Pseudomonadota</taxon>
        <taxon>Alphaproteobacteria</taxon>
        <taxon>Rhodospirillales</taxon>
        <taxon>Novispirillaceae</taxon>
        <taxon>Haematospirillum</taxon>
    </lineage>
</organism>
<proteinExistence type="predicted"/>
<protein>
    <recommendedName>
        <fullName evidence="3">DUF2817 domain-containing protein</fullName>
    </recommendedName>
</protein>
<gene>
    <name evidence="1" type="ORF">AY555_07330</name>
</gene>
<evidence type="ECO:0000313" key="2">
    <source>
        <dbReference type="Proteomes" id="UP000076066"/>
    </source>
</evidence>
<evidence type="ECO:0000313" key="1">
    <source>
        <dbReference type="EMBL" id="AMW35623.1"/>
    </source>
</evidence>
<dbReference type="SUPFAM" id="SSF53187">
    <property type="entry name" value="Zn-dependent exopeptidases"/>
    <property type="match status" value="1"/>
</dbReference>
<dbReference type="OrthoDB" id="4014363at2"/>
<dbReference type="GeneID" id="53316967"/>
<keyword evidence="2" id="KW-1185">Reference proteome</keyword>